<dbReference type="RefSeq" id="WP_202854222.1">
    <property type="nucleotide sequence ID" value="NZ_JAEUGD010000001.1"/>
</dbReference>
<organism evidence="3 4">
    <name type="scientific">Fulvivirga marina</name>
    <dbReference type="NCBI Taxonomy" id="2494733"/>
    <lineage>
        <taxon>Bacteria</taxon>
        <taxon>Pseudomonadati</taxon>
        <taxon>Bacteroidota</taxon>
        <taxon>Cytophagia</taxon>
        <taxon>Cytophagales</taxon>
        <taxon>Fulvivirgaceae</taxon>
        <taxon>Fulvivirga</taxon>
    </lineage>
</organism>
<feature type="region of interest" description="Disordered" evidence="1">
    <location>
        <begin position="75"/>
        <end position="100"/>
    </location>
</feature>
<keyword evidence="2" id="KW-1133">Transmembrane helix</keyword>
<name>A0A937KAL2_9BACT</name>
<sequence length="132" mass="14368">MITGETEYLMMRDPEDGYDNFLFFGKKAKARRQEKKAQRQAEGKSGRGLLDLLSSPGLGNTINNVAGLFKKGSEAPSDYQVSVGGTEYDDSNNNDKPPKDNTMLIVGGVIVAGILVLAYTQIKKNKTLPPTL</sequence>
<evidence type="ECO:0000313" key="3">
    <source>
        <dbReference type="EMBL" id="MBL6444677.1"/>
    </source>
</evidence>
<dbReference type="Proteomes" id="UP000614216">
    <property type="component" value="Unassembled WGS sequence"/>
</dbReference>
<comment type="caution">
    <text evidence="3">The sequence shown here is derived from an EMBL/GenBank/DDBJ whole genome shotgun (WGS) entry which is preliminary data.</text>
</comment>
<evidence type="ECO:0000313" key="4">
    <source>
        <dbReference type="Proteomes" id="UP000614216"/>
    </source>
</evidence>
<evidence type="ECO:0000256" key="2">
    <source>
        <dbReference type="SAM" id="Phobius"/>
    </source>
</evidence>
<dbReference type="EMBL" id="JAEUGD010000001">
    <property type="protein sequence ID" value="MBL6444677.1"/>
    <property type="molecule type" value="Genomic_DNA"/>
</dbReference>
<reference evidence="3" key="1">
    <citation type="submission" date="2021-01" db="EMBL/GenBank/DDBJ databases">
        <title>Fulvivirga kasyanovii gen. nov., sp nov., a novel member of the phylum Bacteroidetes isolated from seawater in a mussel farm.</title>
        <authorList>
            <person name="Zhao L.-H."/>
            <person name="Wang Z.-J."/>
        </authorList>
    </citation>
    <scope>NUCLEOTIDE SEQUENCE</scope>
    <source>
        <strain evidence="3">29W222</strain>
    </source>
</reference>
<accession>A0A937KAL2</accession>
<feature type="transmembrane region" description="Helical" evidence="2">
    <location>
        <begin position="103"/>
        <end position="122"/>
    </location>
</feature>
<keyword evidence="4" id="KW-1185">Reference proteome</keyword>
<evidence type="ECO:0000256" key="1">
    <source>
        <dbReference type="SAM" id="MobiDB-lite"/>
    </source>
</evidence>
<feature type="compositionally biased region" description="Basic and acidic residues" evidence="1">
    <location>
        <begin position="35"/>
        <end position="45"/>
    </location>
</feature>
<keyword evidence="2" id="KW-0472">Membrane</keyword>
<proteinExistence type="predicted"/>
<feature type="region of interest" description="Disordered" evidence="1">
    <location>
        <begin position="33"/>
        <end position="52"/>
    </location>
</feature>
<dbReference type="AlphaFoldDB" id="A0A937KAL2"/>
<keyword evidence="2" id="KW-0812">Transmembrane</keyword>
<gene>
    <name evidence="3" type="ORF">JMN32_00045</name>
</gene>
<protein>
    <submittedName>
        <fullName evidence="3">Uncharacterized protein</fullName>
    </submittedName>
</protein>